<reference evidence="1 2" key="1">
    <citation type="submission" date="2024-07" db="EMBL/GenBank/DDBJ databases">
        <title>Section-level genome sequencing and comparative genomics of Aspergillus sections Usti and Cavernicolus.</title>
        <authorList>
            <consortium name="Lawrence Berkeley National Laboratory"/>
            <person name="Nybo J.L."/>
            <person name="Vesth T.C."/>
            <person name="Theobald S."/>
            <person name="Frisvad J.C."/>
            <person name="Larsen T.O."/>
            <person name="Kjaerboelling I."/>
            <person name="Rothschild-Mancinelli K."/>
            <person name="Lyhne E.K."/>
            <person name="Kogle M.E."/>
            <person name="Barry K."/>
            <person name="Clum A."/>
            <person name="Na H."/>
            <person name="Ledsgaard L."/>
            <person name="Lin J."/>
            <person name="Lipzen A."/>
            <person name="Kuo A."/>
            <person name="Riley R."/>
            <person name="Mondo S."/>
            <person name="Labutti K."/>
            <person name="Haridas S."/>
            <person name="Pangalinan J."/>
            <person name="Salamov A.A."/>
            <person name="Simmons B.A."/>
            <person name="Magnuson J.K."/>
            <person name="Chen J."/>
            <person name="Drula E."/>
            <person name="Henrissat B."/>
            <person name="Wiebenga A."/>
            <person name="Lubbers R.J."/>
            <person name="Gomes A.C."/>
            <person name="Macurrencykelacurrency M.R."/>
            <person name="Stajich J."/>
            <person name="Grigoriev I.V."/>
            <person name="Mortensen U.H."/>
            <person name="De Vries R.P."/>
            <person name="Baker S.E."/>
            <person name="Andersen M.R."/>
        </authorList>
    </citation>
    <scope>NUCLEOTIDE SEQUENCE [LARGE SCALE GENOMIC DNA]</scope>
    <source>
        <strain evidence="1 2">CBS 449.75</strain>
    </source>
</reference>
<evidence type="ECO:0000313" key="1">
    <source>
        <dbReference type="EMBL" id="KAL2864221.1"/>
    </source>
</evidence>
<protein>
    <submittedName>
        <fullName evidence="1">Uncharacterized protein</fullName>
    </submittedName>
</protein>
<proteinExistence type="predicted"/>
<evidence type="ECO:0000313" key="2">
    <source>
        <dbReference type="Proteomes" id="UP001610432"/>
    </source>
</evidence>
<comment type="caution">
    <text evidence="1">The sequence shown here is derived from an EMBL/GenBank/DDBJ whole genome shotgun (WGS) entry which is preliminary data.</text>
</comment>
<organism evidence="1 2">
    <name type="scientific">Aspergillus lucknowensis</name>
    <dbReference type="NCBI Taxonomy" id="176173"/>
    <lineage>
        <taxon>Eukaryota</taxon>
        <taxon>Fungi</taxon>
        <taxon>Dikarya</taxon>
        <taxon>Ascomycota</taxon>
        <taxon>Pezizomycotina</taxon>
        <taxon>Eurotiomycetes</taxon>
        <taxon>Eurotiomycetidae</taxon>
        <taxon>Eurotiales</taxon>
        <taxon>Aspergillaceae</taxon>
        <taxon>Aspergillus</taxon>
        <taxon>Aspergillus subgen. Nidulantes</taxon>
    </lineage>
</organism>
<dbReference type="Proteomes" id="UP001610432">
    <property type="component" value="Unassembled WGS sequence"/>
</dbReference>
<dbReference type="EMBL" id="JBFXLQ010000043">
    <property type="protein sequence ID" value="KAL2864221.1"/>
    <property type="molecule type" value="Genomic_DNA"/>
</dbReference>
<accession>A0ABR4LID7</accession>
<gene>
    <name evidence="1" type="ORF">BJX67DRAFT_361991</name>
</gene>
<sequence length="84" mass="9610">MSENPADQIKDSVYAAASTLGEWAQTKMVNPIHSYLSAEKSPGPERIKINIPEDERELIDRMEKEKIAEFLREKYQSSAGTKRR</sequence>
<dbReference type="RefSeq" id="XP_070883200.1">
    <property type="nucleotide sequence ID" value="XM_071029940.1"/>
</dbReference>
<dbReference type="GeneID" id="98145012"/>
<name>A0ABR4LID7_9EURO</name>
<keyword evidence="2" id="KW-1185">Reference proteome</keyword>